<reference evidence="1" key="2">
    <citation type="journal article" date="2010" name="Appl. Environ. Microbiol.">
        <title>Comparative analysis of acidobacterial genomic fragments from terrestrial and aquatic metagenomic libraries, with emphasis on acidobacteria subdivision 6.</title>
        <authorList>
            <person name="Kielak A.M."/>
            <person name="van Veen J.A."/>
            <person name="Kowalchuk G.A."/>
        </authorList>
    </citation>
    <scope>NUCLEOTIDE SEQUENCE</scope>
</reference>
<name>E3T674_9BACT</name>
<reference evidence="1" key="1">
    <citation type="submission" date="2009-12" db="EMBL/GenBank/DDBJ databases">
        <authorList>
            <person name="Kielak A."/>
            <person name="van Veen J.A."/>
            <person name="Kowalchuk G.A."/>
        </authorList>
    </citation>
    <scope>NUCLEOTIDE SEQUENCE</scope>
</reference>
<accession>E3T674</accession>
<proteinExistence type="predicted"/>
<evidence type="ECO:0000313" key="1">
    <source>
        <dbReference type="EMBL" id="ADC35818.1"/>
    </source>
</evidence>
<dbReference type="AlphaFoldDB" id="E3T674"/>
<organism evidence="1">
    <name type="scientific">uncultured bacterium 66</name>
    <dbReference type="NCBI Taxonomy" id="698391"/>
    <lineage>
        <taxon>Bacteria</taxon>
        <taxon>environmental samples</taxon>
    </lineage>
</organism>
<sequence>MIWFFTRGTLQVDIEVRQVDVEAFELVIDYPNGTEGVERFTNPRKLVRRTLSVQHRLILMAGYPPGPGCA</sequence>
<dbReference type="EMBL" id="GU260700">
    <property type="protein sequence ID" value="ADC35818.1"/>
    <property type="molecule type" value="Genomic_DNA"/>
</dbReference>
<protein>
    <submittedName>
        <fullName evidence="1">Uncharacterized protein</fullName>
    </submittedName>
</protein>